<protein>
    <submittedName>
        <fullName evidence="1">Lipoprotein</fullName>
    </submittedName>
</protein>
<proteinExistence type="predicted"/>
<dbReference type="EMBL" id="BFBB01000008">
    <property type="protein sequence ID" value="GBF51090.1"/>
    <property type="molecule type" value="Genomic_DNA"/>
</dbReference>
<accession>A0A2P2E2K0</accession>
<dbReference type="NCBIfam" id="NF047816">
    <property type="entry name" value="LIC12231_lipo"/>
    <property type="match status" value="1"/>
</dbReference>
<dbReference type="RefSeq" id="WP_108977423.1">
    <property type="nucleotide sequence ID" value="NZ_BFBB01000008.1"/>
</dbReference>
<evidence type="ECO:0000313" key="2">
    <source>
        <dbReference type="Proteomes" id="UP000245133"/>
    </source>
</evidence>
<dbReference type="Proteomes" id="UP000245133">
    <property type="component" value="Unassembled WGS sequence"/>
</dbReference>
<gene>
    <name evidence="1" type="ORF">LPTSP4_26210</name>
</gene>
<name>A0A2P2E2K0_9LEPT</name>
<sequence>MKLFTIFLFLLISIQNCIISYRDYPKTLPLPDKEKSKDATFVYNLPNFPQFNLGGREALKAYFDQKTQFKKTVEGVDIPRNGFLVNVKVDYRSPSKPALAFLAASTLTATLLPAWSKQDGYDIRYKLYKDGKEVKEFEYHIYRNYAQWLPLIFGIWYNGETATEKEVFEKVTEQFFKDAAEYF</sequence>
<organism evidence="1 2">
    <name type="scientific">Leptospira ryugenii</name>
    <dbReference type="NCBI Taxonomy" id="1917863"/>
    <lineage>
        <taxon>Bacteria</taxon>
        <taxon>Pseudomonadati</taxon>
        <taxon>Spirochaetota</taxon>
        <taxon>Spirochaetia</taxon>
        <taxon>Leptospirales</taxon>
        <taxon>Leptospiraceae</taxon>
        <taxon>Leptospira</taxon>
    </lineage>
</organism>
<dbReference type="OrthoDB" id="324962at2"/>
<comment type="caution">
    <text evidence="1">The sequence shown here is derived from an EMBL/GenBank/DDBJ whole genome shotgun (WGS) entry which is preliminary data.</text>
</comment>
<dbReference type="AlphaFoldDB" id="A0A2P2E2K0"/>
<reference evidence="1 2" key="1">
    <citation type="submission" date="2018-02" db="EMBL/GenBank/DDBJ databases">
        <title>Novel Leptospira species isolated from soil and water in Japan.</title>
        <authorList>
            <person name="Nakao R."/>
            <person name="Masuzawa T."/>
        </authorList>
    </citation>
    <scope>NUCLEOTIDE SEQUENCE [LARGE SCALE GENOMIC DNA]</scope>
    <source>
        <strain evidence="1 2">YH101</strain>
    </source>
</reference>
<keyword evidence="2" id="KW-1185">Reference proteome</keyword>
<keyword evidence="1" id="KW-0449">Lipoprotein</keyword>
<evidence type="ECO:0000313" key="1">
    <source>
        <dbReference type="EMBL" id="GBF51090.1"/>
    </source>
</evidence>